<dbReference type="EMBL" id="CP098747">
    <property type="protein sequence ID" value="USG59486.1"/>
    <property type="molecule type" value="Genomic_DNA"/>
</dbReference>
<gene>
    <name evidence="1" type="ORF">NBZ79_09820</name>
</gene>
<dbReference type="RefSeq" id="WP_251932207.1">
    <property type="nucleotide sequence ID" value="NZ_CP098747.1"/>
</dbReference>
<evidence type="ECO:0000313" key="1">
    <source>
        <dbReference type="EMBL" id="USG59486.1"/>
    </source>
</evidence>
<proteinExistence type="predicted"/>
<sequence length="252" mass="28086">MTRLFRNSLFALLILFVLFAFPQMLAFAENIGNQKNSWWEARRDSADLSPSPKIYPDAIVQVFGARTWGWRGNFAVHTWIALKRQNAQTYERYEIIGWRAYNGGQALSYRTGAPDNFWHGNPPELLSDVRGSMAESIIEKIDKLIDTYPHKSDYVLWPGPNSNSFVAHIGRNIPELGLELPPTAIGKDYIVDGDLISTPVSGQGVQLSLFGYGGFAIGPNEGAELHLLGLTLGYDFEDQDLKLPGLGRVSLN</sequence>
<name>A0ABY4W498_9PROT</name>
<organism evidence="1 2">
    <name type="scientific">Sneathiella marina</name>
    <dbReference type="NCBI Taxonomy" id="2950108"/>
    <lineage>
        <taxon>Bacteria</taxon>
        <taxon>Pseudomonadati</taxon>
        <taxon>Pseudomonadota</taxon>
        <taxon>Alphaproteobacteria</taxon>
        <taxon>Sneathiellales</taxon>
        <taxon>Sneathiellaceae</taxon>
        <taxon>Sneathiella</taxon>
    </lineage>
</organism>
<protein>
    <submittedName>
        <fullName evidence="1">DUF3750 domain-containing protein</fullName>
    </submittedName>
</protein>
<evidence type="ECO:0000313" key="2">
    <source>
        <dbReference type="Proteomes" id="UP001056291"/>
    </source>
</evidence>
<dbReference type="Pfam" id="PF12570">
    <property type="entry name" value="DUF3750"/>
    <property type="match status" value="1"/>
</dbReference>
<reference evidence="1" key="1">
    <citation type="submission" date="2022-06" db="EMBL/GenBank/DDBJ databases">
        <title>Sneathiella actinostolidae sp. nov., isolated from a sea anemonein the Western Pacific Ocean.</title>
        <authorList>
            <person name="Wei M.J."/>
        </authorList>
    </citation>
    <scope>NUCLEOTIDE SEQUENCE</scope>
    <source>
        <strain evidence="1">PHK-P5</strain>
    </source>
</reference>
<accession>A0ABY4W498</accession>
<keyword evidence="2" id="KW-1185">Reference proteome</keyword>
<dbReference type="InterPro" id="IPR022224">
    <property type="entry name" value="DUF3750"/>
</dbReference>
<dbReference type="Proteomes" id="UP001056291">
    <property type="component" value="Chromosome"/>
</dbReference>